<evidence type="ECO:0000256" key="9">
    <source>
        <dbReference type="SAM" id="MobiDB-lite"/>
    </source>
</evidence>
<evidence type="ECO:0000256" key="4">
    <source>
        <dbReference type="ARBA" id="ARBA00022692"/>
    </source>
</evidence>
<dbReference type="PROSITE" id="PS50850">
    <property type="entry name" value="MFS"/>
    <property type="match status" value="1"/>
</dbReference>
<evidence type="ECO:0000256" key="5">
    <source>
        <dbReference type="ARBA" id="ARBA00022989"/>
    </source>
</evidence>
<proteinExistence type="inferred from homology"/>
<name>A0A8B7Y5J5_ACAPL</name>
<evidence type="ECO:0000256" key="2">
    <source>
        <dbReference type="ARBA" id="ARBA00009657"/>
    </source>
</evidence>
<dbReference type="RefSeq" id="XP_022088463.1">
    <property type="nucleotide sequence ID" value="XM_022232771.1"/>
</dbReference>
<feature type="compositionally biased region" description="Polar residues" evidence="9">
    <location>
        <begin position="1"/>
        <end position="11"/>
    </location>
</feature>
<feature type="transmembrane region" description="Helical" evidence="8">
    <location>
        <begin position="236"/>
        <end position="260"/>
    </location>
</feature>
<dbReference type="PANTHER" id="PTHR11388:SF100">
    <property type="entry name" value="SOLUTE CARRIER ORGANIC ANION TRANSPORTER FAMILY MEMBER 4A1"/>
    <property type="match status" value="1"/>
</dbReference>
<evidence type="ECO:0000256" key="6">
    <source>
        <dbReference type="ARBA" id="ARBA00023136"/>
    </source>
</evidence>
<comment type="similarity">
    <text evidence="2 8">Belongs to the organo anion transporter (TC 2.A.60) family.</text>
</comment>
<dbReference type="Proteomes" id="UP000694845">
    <property type="component" value="Unplaced"/>
</dbReference>
<dbReference type="NCBIfam" id="TIGR00805">
    <property type="entry name" value="oat"/>
    <property type="match status" value="1"/>
</dbReference>
<dbReference type="GO" id="GO:0016323">
    <property type="term" value="C:basolateral plasma membrane"/>
    <property type="evidence" value="ECO:0007669"/>
    <property type="project" value="TreeGrafter"/>
</dbReference>
<dbReference type="GeneID" id="110978085"/>
<dbReference type="PANTHER" id="PTHR11388">
    <property type="entry name" value="ORGANIC ANION TRANSPORTER"/>
    <property type="match status" value="1"/>
</dbReference>
<dbReference type="InterPro" id="IPR002350">
    <property type="entry name" value="Kazal_dom"/>
</dbReference>
<comment type="subcellular location">
    <subcellularLocation>
        <location evidence="1 8">Cell membrane</location>
        <topology evidence="1 8">Multi-pass membrane protein</topology>
    </subcellularLocation>
</comment>
<dbReference type="InterPro" id="IPR004156">
    <property type="entry name" value="OATP"/>
</dbReference>
<evidence type="ECO:0000256" key="8">
    <source>
        <dbReference type="RuleBase" id="RU362056"/>
    </source>
</evidence>
<dbReference type="Pfam" id="PF03137">
    <property type="entry name" value="OATP"/>
    <property type="match status" value="1"/>
</dbReference>
<keyword evidence="7" id="KW-1015">Disulfide bond</keyword>
<accession>A0A8B7Y5J5</accession>
<feature type="region of interest" description="Disordered" evidence="9">
    <location>
        <begin position="1"/>
        <end position="36"/>
    </location>
</feature>
<evidence type="ECO:0000256" key="3">
    <source>
        <dbReference type="ARBA" id="ARBA00022475"/>
    </source>
</evidence>
<feature type="transmembrane region" description="Helical" evidence="8">
    <location>
        <begin position="61"/>
        <end position="81"/>
    </location>
</feature>
<organism evidence="12 13">
    <name type="scientific">Acanthaster planci</name>
    <name type="common">Crown-of-thorns starfish</name>
    <dbReference type="NCBI Taxonomy" id="133434"/>
    <lineage>
        <taxon>Eukaryota</taxon>
        <taxon>Metazoa</taxon>
        <taxon>Echinodermata</taxon>
        <taxon>Eleutherozoa</taxon>
        <taxon>Asterozoa</taxon>
        <taxon>Asteroidea</taxon>
        <taxon>Valvatacea</taxon>
        <taxon>Valvatida</taxon>
        <taxon>Acanthasteridae</taxon>
        <taxon>Acanthaster</taxon>
    </lineage>
</organism>
<dbReference type="KEGG" id="aplc:110978085"/>
<dbReference type="PROSITE" id="PS51465">
    <property type="entry name" value="KAZAL_2"/>
    <property type="match status" value="1"/>
</dbReference>
<keyword evidence="5 8" id="KW-1133">Transmembrane helix</keyword>
<dbReference type="SUPFAM" id="SSF103473">
    <property type="entry name" value="MFS general substrate transporter"/>
    <property type="match status" value="2"/>
</dbReference>
<feature type="transmembrane region" description="Helical" evidence="8">
    <location>
        <begin position="101"/>
        <end position="122"/>
    </location>
</feature>
<evidence type="ECO:0000259" key="11">
    <source>
        <dbReference type="PROSITE" id="PS51465"/>
    </source>
</evidence>
<evidence type="ECO:0000313" key="13">
    <source>
        <dbReference type="RefSeq" id="XP_022088463.1"/>
    </source>
</evidence>
<dbReference type="GO" id="GO:0043252">
    <property type="term" value="P:sodium-independent organic anion transport"/>
    <property type="evidence" value="ECO:0007669"/>
    <property type="project" value="TreeGrafter"/>
</dbReference>
<feature type="transmembrane region" description="Helical" evidence="8">
    <location>
        <begin position="430"/>
        <end position="450"/>
    </location>
</feature>
<feature type="transmembrane region" description="Helical" evidence="8">
    <location>
        <begin position="199"/>
        <end position="224"/>
    </location>
</feature>
<feature type="transmembrane region" description="Helical" evidence="8">
    <location>
        <begin position="635"/>
        <end position="659"/>
    </location>
</feature>
<keyword evidence="8" id="KW-0406">Ion transport</keyword>
<dbReference type="InterPro" id="IPR036259">
    <property type="entry name" value="MFS_trans_sf"/>
</dbReference>
<evidence type="ECO:0000256" key="1">
    <source>
        <dbReference type="ARBA" id="ARBA00004651"/>
    </source>
</evidence>
<dbReference type="GO" id="GO:0006811">
    <property type="term" value="P:monoatomic ion transport"/>
    <property type="evidence" value="ECO:0007669"/>
    <property type="project" value="UniProtKB-KW"/>
</dbReference>
<feature type="transmembrane region" description="Helical" evidence="8">
    <location>
        <begin position="397"/>
        <end position="418"/>
    </location>
</feature>
<feature type="transmembrane region" description="Helical" evidence="8">
    <location>
        <begin position="288"/>
        <end position="313"/>
    </location>
</feature>
<feature type="transmembrane region" description="Helical" evidence="8">
    <location>
        <begin position="547"/>
        <end position="573"/>
    </location>
</feature>
<protein>
    <recommendedName>
        <fullName evidence="8">Solute carrier organic anion transporter family member</fullName>
    </recommendedName>
</protein>
<feature type="compositionally biased region" description="Basic and acidic residues" evidence="9">
    <location>
        <begin position="15"/>
        <end position="27"/>
    </location>
</feature>
<keyword evidence="8" id="KW-0813">Transport</keyword>
<evidence type="ECO:0000256" key="7">
    <source>
        <dbReference type="ARBA" id="ARBA00023157"/>
    </source>
</evidence>
<feature type="transmembrane region" description="Helical" evidence="8">
    <location>
        <begin position="363"/>
        <end position="382"/>
    </location>
</feature>
<keyword evidence="6 8" id="KW-0472">Membrane</keyword>
<keyword evidence="4 8" id="KW-0812">Transmembrane</keyword>
<dbReference type="InterPro" id="IPR020846">
    <property type="entry name" value="MFS_dom"/>
</dbReference>
<dbReference type="OMA" id="VAMYHLA"/>
<evidence type="ECO:0000313" key="12">
    <source>
        <dbReference type="Proteomes" id="UP000694845"/>
    </source>
</evidence>
<sequence length="686" mass="74335">MAEASVHSTSGVRGEVVEEPHSPELEKTCSSSYPPGEAKNLRCGWKSWKPACFQRCNTPPWLLACICCAAMVQGVAVNGLINSSMSSLERRFELSSSKLGLLPSFYDVVAALLLAPVGYCGARGNRPRWLAAGLVSLTIGSFVFALPHFTTDLYEFTISNKSDVCSLRTSNGEMAQRQVHASGQCLPEDESKISSLSRYWYVFILANLFFGTACAPLYCLGPAFIDESVKMESVGLYLGIFSFCWALGPAIGFTAAGIILDKLFTDFFETDTSSLGIDSSSREWIGAWWVGFLLCSMFALILTVPISCFPVELPETQKHRSKRSSQAHTKSGVEIVSRADFGLTWRDMPTATKLLCRNPTYMLLNLALTADVIFLSGSQAFLPKFLESQFGVSSGDASLIVGVIVTIGGGGTVLFSGWVIKRYNMKIPALLKLCAIVTAVDGALMLGLLLRCDEIPLAGVFKDYQGNGSLSGVSLDSACNAACDCSTEFYVPVCGNNEMIYFSACHAGCRSYNDQTNSYVDCACTNSNGSIAGMATPGLCHTTCSHLWLFIVVLTAVIVFYVFCGVPALNIILRCVPDGQQAYALGLHGFLVRSLGSIPGPIIFGYIFDTACTLWHQECGERGQCWFYNRADLSLYATVLGMIIKGVVFIFYCLAFAFYTPISSEDAADNASRQDACRQVALQVSV</sequence>
<feature type="domain" description="Major facilitator superfamily (MFS) profile" evidence="10">
    <location>
        <begin position="62"/>
        <end position="664"/>
    </location>
</feature>
<feature type="transmembrane region" description="Helical" evidence="8">
    <location>
        <begin position="585"/>
        <end position="608"/>
    </location>
</feature>
<feature type="domain" description="Kazal-like" evidence="11">
    <location>
        <begin position="473"/>
        <end position="526"/>
    </location>
</feature>
<dbReference type="SUPFAM" id="SSF100895">
    <property type="entry name" value="Kazal-type serine protease inhibitors"/>
    <property type="match status" value="1"/>
</dbReference>
<dbReference type="OrthoDB" id="5062115at2759"/>
<keyword evidence="3" id="KW-1003">Cell membrane</keyword>
<dbReference type="Gene3D" id="1.20.1250.20">
    <property type="entry name" value="MFS general substrate transporter like domains"/>
    <property type="match status" value="2"/>
</dbReference>
<evidence type="ECO:0000259" key="10">
    <source>
        <dbReference type="PROSITE" id="PS50850"/>
    </source>
</evidence>
<reference evidence="13" key="1">
    <citation type="submission" date="2025-08" db="UniProtKB">
        <authorList>
            <consortium name="RefSeq"/>
        </authorList>
    </citation>
    <scope>IDENTIFICATION</scope>
</reference>
<dbReference type="GO" id="GO:0015347">
    <property type="term" value="F:sodium-independent organic anion transmembrane transporter activity"/>
    <property type="evidence" value="ECO:0007669"/>
    <property type="project" value="TreeGrafter"/>
</dbReference>
<dbReference type="AlphaFoldDB" id="A0A8B7Y5J5"/>
<keyword evidence="12" id="KW-1185">Reference proteome</keyword>
<gene>
    <name evidence="13" type="primary">LOC110978085</name>
</gene>
<feature type="transmembrane region" description="Helical" evidence="8">
    <location>
        <begin position="129"/>
        <end position="149"/>
    </location>
</feature>
<dbReference type="InterPro" id="IPR036058">
    <property type="entry name" value="Kazal_dom_sf"/>
</dbReference>